<proteinExistence type="predicted"/>
<sequence>MARTGWAMRDPVELLLRLEEHPEDFDFYSALRQIECAYPTQPRIGQALRPAQEAVRFGHNLSLAFEASILAGVHRRSEGVTPRLLVNFFGLTASNGPLPIHLTEYIRDRLHHMNDPTPSRFLDIFHHRMISLFYRAWATTQPTVSLDRPLDDRFSNYVGSLIGIGMPSLRERDAIPDYAKLRNAGHLARQCRNADGLAATLGDFFKTPVRVQEFVGHWMKLPADSLSRLHSGSNALVLGMTTVLGKQIWNAQHKFRIVMGPVDAEQLYRLVPNGESMKRLRAWVFQYSGLALDWDVNLIVQKSQVPTLQLGGTARLGWSSWLCSHTPAQDDAQLVIKPYSTSLPEFTSVEESAHA</sequence>
<dbReference type="InterPro" id="IPR010732">
    <property type="entry name" value="T6SS_TssG-like"/>
</dbReference>
<dbReference type="PANTHER" id="PTHR35564:SF4">
    <property type="entry name" value="CYTOPLASMIC PROTEIN"/>
    <property type="match status" value="1"/>
</dbReference>
<dbReference type="Proteomes" id="UP000195440">
    <property type="component" value="Unassembled WGS sequence"/>
</dbReference>
<accession>A0A1Y3NXX1</accession>
<dbReference type="Pfam" id="PF06996">
    <property type="entry name" value="T6SS_TssG"/>
    <property type="match status" value="1"/>
</dbReference>
<dbReference type="EMBL" id="LOHF01000016">
    <property type="protein sequence ID" value="OUM72426.1"/>
    <property type="molecule type" value="Genomic_DNA"/>
</dbReference>
<evidence type="ECO:0000313" key="2">
    <source>
        <dbReference type="Proteomes" id="UP000195440"/>
    </source>
</evidence>
<dbReference type="AlphaFoldDB" id="A0A1Y3NXX1"/>
<keyword evidence="2" id="KW-1185">Reference proteome</keyword>
<name>A0A1Y3NXX1_9PSED</name>
<protein>
    <submittedName>
        <fullName evidence="1">Type VI secretion protein</fullName>
    </submittedName>
</protein>
<evidence type="ECO:0000313" key="1">
    <source>
        <dbReference type="EMBL" id="OUM72426.1"/>
    </source>
</evidence>
<reference evidence="1 2" key="1">
    <citation type="journal article" date="2017" name="Syst. Appl. Microbiol.">
        <title>Pseudomonas caspiana sp. nov., a citrus pathogen in the Pseudomonas syringae phylogenetic group.</title>
        <authorList>
            <person name="Busquets A."/>
            <person name="Gomila M."/>
            <person name="Beiki F."/>
            <person name="Mulet M."/>
            <person name="Rahimian H."/>
            <person name="Garcia-Valdes E."/>
            <person name="Lalucat J."/>
        </authorList>
    </citation>
    <scope>NUCLEOTIDE SEQUENCE [LARGE SCALE GENOMIC DNA]</scope>
    <source>
        <strain evidence="1 2">FBF102</strain>
    </source>
</reference>
<dbReference type="NCBIfam" id="TIGR03347">
    <property type="entry name" value="VI_chp_1"/>
    <property type="match status" value="1"/>
</dbReference>
<organism evidence="1 2">
    <name type="scientific">Pseudomonas caspiana</name>
    <dbReference type="NCBI Taxonomy" id="1451454"/>
    <lineage>
        <taxon>Bacteria</taxon>
        <taxon>Pseudomonadati</taxon>
        <taxon>Pseudomonadota</taxon>
        <taxon>Gammaproteobacteria</taxon>
        <taxon>Pseudomonadales</taxon>
        <taxon>Pseudomonadaceae</taxon>
        <taxon>Pseudomonas</taxon>
    </lineage>
</organism>
<comment type="caution">
    <text evidence="1">The sequence shown here is derived from an EMBL/GenBank/DDBJ whole genome shotgun (WGS) entry which is preliminary data.</text>
</comment>
<dbReference type="PANTHER" id="PTHR35564">
    <property type="match status" value="1"/>
</dbReference>
<gene>
    <name evidence="1" type="ORF">AUC60_17785</name>
</gene>